<feature type="compositionally biased region" description="Low complexity" evidence="1">
    <location>
        <begin position="51"/>
        <end position="78"/>
    </location>
</feature>
<organism evidence="3 4">
    <name type="scientific">Amnibacterium endophyticum</name>
    <dbReference type="NCBI Taxonomy" id="2109337"/>
    <lineage>
        <taxon>Bacteria</taxon>
        <taxon>Bacillati</taxon>
        <taxon>Actinomycetota</taxon>
        <taxon>Actinomycetes</taxon>
        <taxon>Micrococcales</taxon>
        <taxon>Microbacteriaceae</taxon>
        <taxon>Amnibacterium</taxon>
    </lineage>
</organism>
<feature type="region of interest" description="Disordered" evidence="1">
    <location>
        <begin position="33"/>
        <end position="90"/>
    </location>
</feature>
<protein>
    <submittedName>
        <fullName evidence="3">Uncharacterized protein</fullName>
    </submittedName>
</protein>
<evidence type="ECO:0000256" key="2">
    <source>
        <dbReference type="SAM" id="SignalP"/>
    </source>
</evidence>
<feature type="chain" id="PRO_5046440438" evidence="2">
    <location>
        <begin position="31"/>
        <end position="176"/>
    </location>
</feature>
<evidence type="ECO:0000313" key="3">
    <source>
        <dbReference type="EMBL" id="MFD1720869.1"/>
    </source>
</evidence>
<accession>A0ABW4LFT1</accession>
<evidence type="ECO:0000313" key="4">
    <source>
        <dbReference type="Proteomes" id="UP001597347"/>
    </source>
</evidence>
<sequence>MGEFKSNRPARLTAALSVFAVAGVLLTSCAGTGTAGSAVEPTESAPAASLSATAVPTPVETTATPTPVATPEPSASAEKTSVEPFVTSATSSKDGIDVGALVPKIVESDGTCTASAERDGVTVQRSGKAVAASSYTGCPQLLLKGDQLAPGTWTVTVTYVSDTSAGTSQPKTVTVG</sequence>
<dbReference type="PROSITE" id="PS51257">
    <property type="entry name" value="PROKAR_LIPOPROTEIN"/>
    <property type="match status" value="1"/>
</dbReference>
<reference evidence="4" key="1">
    <citation type="journal article" date="2019" name="Int. J. Syst. Evol. Microbiol.">
        <title>The Global Catalogue of Microorganisms (GCM) 10K type strain sequencing project: providing services to taxonomists for standard genome sequencing and annotation.</title>
        <authorList>
            <consortium name="The Broad Institute Genomics Platform"/>
            <consortium name="The Broad Institute Genome Sequencing Center for Infectious Disease"/>
            <person name="Wu L."/>
            <person name="Ma J."/>
        </authorList>
    </citation>
    <scope>NUCLEOTIDE SEQUENCE [LARGE SCALE GENOMIC DNA]</scope>
    <source>
        <strain evidence="4">CGMCC 1.12471</strain>
    </source>
</reference>
<dbReference type="EMBL" id="JBHUEA010000005">
    <property type="protein sequence ID" value="MFD1720869.1"/>
    <property type="molecule type" value="Genomic_DNA"/>
</dbReference>
<dbReference type="Proteomes" id="UP001597347">
    <property type="component" value="Unassembled WGS sequence"/>
</dbReference>
<comment type="caution">
    <text evidence="3">The sequence shown here is derived from an EMBL/GenBank/DDBJ whole genome shotgun (WGS) entry which is preliminary data.</text>
</comment>
<keyword evidence="4" id="KW-1185">Reference proteome</keyword>
<feature type="signal peptide" evidence="2">
    <location>
        <begin position="1"/>
        <end position="30"/>
    </location>
</feature>
<evidence type="ECO:0000256" key="1">
    <source>
        <dbReference type="SAM" id="MobiDB-lite"/>
    </source>
</evidence>
<gene>
    <name evidence="3" type="ORF">ACFSBI_04845</name>
</gene>
<keyword evidence="2" id="KW-0732">Signal</keyword>
<proteinExistence type="predicted"/>
<dbReference type="RefSeq" id="WP_377932593.1">
    <property type="nucleotide sequence ID" value="NZ_JBHUEA010000005.1"/>
</dbReference>
<name>A0ABW4LFT1_9MICO</name>